<protein>
    <submittedName>
        <fullName evidence="1">Uncharacterized protein</fullName>
    </submittedName>
</protein>
<name>A0A232EIV9_9HYME</name>
<accession>A0A232EIV9</accession>
<gene>
    <name evidence="1" type="ORF">TSAR_004970</name>
</gene>
<keyword evidence="2" id="KW-1185">Reference proteome</keyword>
<organism evidence="1 2">
    <name type="scientific">Trichomalopsis sarcophagae</name>
    <dbReference type="NCBI Taxonomy" id="543379"/>
    <lineage>
        <taxon>Eukaryota</taxon>
        <taxon>Metazoa</taxon>
        <taxon>Ecdysozoa</taxon>
        <taxon>Arthropoda</taxon>
        <taxon>Hexapoda</taxon>
        <taxon>Insecta</taxon>
        <taxon>Pterygota</taxon>
        <taxon>Neoptera</taxon>
        <taxon>Endopterygota</taxon>
        <taxon>Hymenoptera</taxon>
        <taxon>Apocrita</taxon>
        <taxon>Proctotrupomorpha</taxon>
        <taxon>Chalcidoidea</taxon>
        <taxon>Pteromalidae</taxon>
        <taxon>Pteromalinae</taxon>
        <taxon>Trichomalopsis</taxon>
    </lineage>
</organism>
<dbReference type="EMBL" id="NNAY01004169">
    <property type="protein sequence ID" value="OXU18248.1"/>
    <property type="molecule type" value="Genomic_DNA"/>
</dbReference>
<sequence length="64" mass="7788">MQVEASCFLCKEDGQKEEDYNNTERCHRGEISKTTMAQWKIFFWYFRYIPSALYHRPCFVIRKG</sequence>
<reference evidence="1 2" key="1">
    <citation type="journal article" date="2017" name="Curr. Biol.">
        <title>The Evolution of Venom by Co-option of Single-Copy Genes.</title>
        <authorList>
            <person name="Martinson E.O."/>
            <person name="Mrinalini"/>
            <person name="Kelkar Y.D."/>
            <person name="Chang C.H."/>
            <person name="Werren J.H."/>
        </authorList>
    </citation>
    <scope>NUCLEOTIDE SEQUENCE [LARGE SCALE GENOMIC DNA]</scope>
    <source>
        <strain evidence="1 2">Alberta</strain>
        <tissue evidence="1">Whole body</tissue>
    </source>
</reference>
<dbReference type="Proteomes" id="UP000215335">
    <property type="component" value="Unassembled WGS sequence"/>
</dbReference>
<evidence type="ECO:0000313" key="1">
    <source>
        <dbReference type="EMBL" id="OXU18248.1"/>
    </source>
</evidence>
<evidence type="ECO:0000313" key="2">
    <source>
        <dbReference type="Proteomes" id="UP000215335"/>
    </source>
</evidence>
<comment type="caution">
    <text evidence="1">The sequence shown here is derived from an EMBL/GenBank/DDBJ whole genome shotgun (WGS) entry which is preliminary data.</text>
</comment>
<proteinExistence type="predicted"/>
<dbReference type="AlphaFoldDB" id="A0A232EIV9"/>